<comment type="caution">
    <text evidence="1">The sequence shown here is derived from an EMBL/GenBank/DDBJ whole genome shotgun (WGS) entry which is preliminary data.</text>
</comment>
<dbReference type="Proteomes" id="UP000011529">
    <property type="component" value="Unassembled WGS sequence"/>
</dbReference>
<reference evidence="1" key="1">
    <citation type="submission" date="2012-11" db="EMBL/GenBank/DDBJ databases">
        <title>Permanent draft genomes of Rhodopirellula europaea strain SH398 and 6C.</title>
        <authorList>
            <person name="Richter M."/>
            <person name="Richter-Heitmann T."/>
            <person name="Frank C."/>
            <person name="Harder J."/>
            <person name="Glockner F.O."/>
        </authorList>
    </citation>
    <scope>NUCLEOTIDE SEQUENCE</scope>
    <source>
        <strain evidence="1">6C</strain>
    </source>
</reference>
<organism evidence="1 2">
    <name type="scientific">Rhodopirellula europaea 6C</name>
    <dbReference type="NCBI Taxonomy" id="1263867"/>
    <lineage>
        <taxon>Bacteria</taxon>
        <taxon>Pseudomonadati</taxon>
        <taxon>Planctomycetota</taxon>
        <taxon>Planctomycetia</taxon>
        <taxon>Pirellulales</taxon>
        <taxon>Pirellulaceae</taxon>
        <taxon>Rhodopirellula</taxon>
    </lineage>
</organism>
<dbReference type="AlphaFoldDB" id="M2AXD8"/>
<evidence type="ECO:0000313" key="1">
    <source>
        <dbReference type="EMBL" id="EMB14639.1"/>
    </source>
</evidence>
<name>M2AXD8_9BACT</name>
<gene>
    <name evidence="1" type="ORF">RE6C_04663</name>
</gene>
<proteinExistence type="predicted"/>
<evidence type="ECO:0000313" key="2">
    <source>
        <dbReference type="Proteomes" id="UP000011529"/>
    </source>
</evidence>
<accession>M2AXD8</accession>
<keyword evidence="2" id="KW-1185">Reference proteome</keyword>
<reference evidence="1" key="2">
    <citation type="journal article" date="2013" name="Mar. Genomics">
        <title>Expression of sulfatases in Rhodopirellula baltica and the diversity of sulfatases in the genus Rhodopirellula.</title>
        <authorList>
            <person name="Wegner C.E."/>
            <person name="Richter-Heitmann T."/>
            <person name="Klindworth A."/>
            <person name="Klockow C."/>
            <person name="Richter M."/>
            <person name="Achstetter T."/>
            <person name="Glockner F.O."/>
            <person name="Harder J."/>
        </authorList>
    </citation>
    <scope>NUCLEOTIDE SEQUENCE [LARGE SCALE GENOMIC DNA]</scope>
    <source>
        <strain evidence="1">6C</strain>
    </source>
</reference>
<protein>
    <submittedName>
        <fullName evidence="1">Uncharacterized protein</fullName>
    </submittedName>
</protein>
<sequence>MIKYIDDYKIALHGMDPGRFGLKIRTILGPEVWVADGWARNPLLVGAQSNCSFA</sequence>
<dbReference type="EMBL" id="ANMO01000212">
    <property type="protein sequence ID" value="EMB14639.1"/>
    <property type="molecule type" value="Genomic_DNA"/>
</dbReference>